<organism evidence="10">
    <name type="scientific">Cladocopium goreaui</name>
    <dbReference type="NCBI Taxonomy" id="2562237"/>
    <lineage>
        <taxon>Eukaryota</taxon>
        <taxon>Sar</taxon>
        <taxon>Alveolata</taxon>
        <taxon>Dinophyceae</taxon>
        <taxon>Suessiales</taxon>
        <taxon>Symbiodiniaceae</taxon>
        <taxon>Cladocopium</taxon>
    </lineage>
</organism>
<dbReference type="EMBL" id="CAMXCT010000209">
    <property type="protein sequence ID" value="CAI3975528.1"/>
    <property type="molecule type" value="Genomic_DNA"/>
</dbReference>
<dbReference type="Gene3D" id="1.20.80.10">
    <property type="match status" value="1"/>
</dbReference>
<evidence type="ECO:0000256" key="7">
    <source>
        <dbReference type="ARBA" id="ARBA00022989"/>
    </source>
</evidence>
<evidence type="ECO:0000256" key="1">
    <source>
        <dbReference type="ARBA" id="ARBA00004127"/>
    </source>
</evidence>
<dbReference type="EMBL" id="CAMXCT020000209">
    <property type="protein sequence ID" value="CAL1128903.1"/>
    <property type="molecule type" value="Genomic_DNA"/>
</dbReference>
<evidence type="ECO:0000313" key="12">
    <source>
        <dbReference type="EMBL" id="CAL4762840.1"/>
    </source>
</evidence>
<reference evidence="11" key="2">
    <citation type="submission" date="2024-04" db="EMBL/GenBank/DDBJ databases">
        <authorList>
            <person name="Chen Y."/>
            <person name="Shah S."/>
            <person name="Dougan E. K."/>
            <person name="Thang M."/>
            <person name="Chan C."/>
        </authorList>
    </citation>
    <scope>NUCLEOTIDE SEQUENCE [LARGE SCALE GENOMIC DNA]</scope>
</reference>
<keyword evidence="6" id="KW-0256">Endoplasmic reticulum</keyword>
<dbReference type="SUPFAM" id="SSF47027">
    <property type="entry name" value="Acyl-CoA binding protein"/>
    <property type="match status" value="1"/>
</dbReference>
<dbReference type="AlphaFoldDB" id="A0A9P1FGP4"/>
<dbReference type="Pfam" id="PF07787">
    <property type="entry name" value="TMEM43"/>
    <property type="match status" value="1"/>
</dbReference>
<evidence type="ECO:0000313" key="11">
    <source>
        <dbReference type="EMBL" id="CAL1128903.1"/>
    </source>
</evidence>
<dbReference type="PANTHER" id="PTHR13416:SF2">
    <property type="entry name" value="TRANSMEMBRANE PROTEIN 43"/>
    <property type="match status" value="1"/>
</dbReference>
<evidence type="ECO:0000256" key="9">
    <source>
        <dbReference type="ARBA" id="ARBA00023242"/>
    </source>
</evidence>
<dbReference type="OrthoDB" id="427963at2759"/>
<dbReference type="EMBL" id="CAMXCT030000209">
    <property type="protein sequence ID" value="CAL4762840.1"/>
    <property type="molecule type" value="Genomic_DNA"/>
</dbReference>
<dbReference type="InterPro" id="IPR014352">
    <property type="entry name" value="FERM/acyl-CoA-bd_prot_sf"/>
</dbReference>
<name>A0A9P1FGP4_9DINO</name>
<dbReference type="GO" id="GO:0006629">
    <property type="term" value="P:lipid metabolic process"/>
    <property type="evidence" value="ECO:0007669"/>
    <property type="project" value="TreeGrafter"/>
</dbReference>
<dbReference type="GO" id="GO:0005637">
    <property type="term" value="C:nuclear inner membrane"/>
    <property type="evidence" value="ECO:0007669"/>
    <property type="project" value="TreeGrafter"/>
</dbReference>
<keyword evidence="9" id="KW-0539">Nucleus</keyword>
<evidence type="ECO:0000256" key="8">
    <source>
        <dbReference type="ARBA" id="ARBA00023136"/>
    </source>
</evidence>
<evidence type="ECO:0000313" key="10">
    <source>
        <dbReference type="EMBL" id="CAI3975528.1"/>
    </source>
</evidence>
<comment type="caution">
    <text evidence="10">The sequence shown here is derived from an EMBL/GenBank/DDBJ whole genome shotgun (WGS) entry which is preliminary data.</text>
</comment>
<evidence type="ECO:0000256" key="2">
    <source>
        <dbReference type="ARBA" id="ARBA00004259"/>
    </source>
</evidence>
<comment type="similarity">
    <text evidence="4">Belongs to the TMEM43 family.</text>
</comment>
<evidence type="ECO:0000256" key="4">
    <source>
        <dbReference type="ARBA" id="ARBA00006627"/>
    </source>
</evidence>
<sequence>MGILSARKELEKLYSLVTTHGSTAEVAAYANAIVGLDTLAGKGSQLMACGATARVRMYDFASLFKAFKFSLTLRNERRALVCMVVVERGAAEDRRGVRGDGTTRHRVYKAAPPPPCKQGLFEAFRKVSENLKALNKDAKSYIRTRAVAPQDQLAAFASQSIQAMTEYIAEVEAQTEKFGITPNCFIRWMEAAICVRAPACGPATQALGQDLHWNLDLEAKFEAAANLIAKGTPTKGSASTDDKLKLYGLYKQAEPMGNAVGFGNVESLGNVAVERAILLKVDKEVIEAGCVPSASNVGKPIWASCVVQRGYDFTTDPQVQSMGLSFSGEVRGAWFKADSTILQWTEDKSCSSHSTGGGGREKDCTYDYNLEWVSSPQSSSNFYCYPSWRPGCQRSGSQIQNSGTIPISLQQTLNAPDGTVGMGSSTDSLYFLDNKEMGVFPSVPVTVPSGQRTSLLPNKQLVQVDATSVQFSSVPGQNSIGDVRTTFTQSQVQFGLTQVAIIAKQAAMSTSNAQMRPWDTQLPGTMSLVDWASMGGLSKSDMINEKQSENGAMVIALRFVGFILMWLGLQLVTGPIALMPQIVPCCGEMIGEMVGCALCCMNCLISLALSH</sequence>
<keyword evidence="5 12" id="KW-0812">Transmembrane</keyword>
<protein>
    <submittedName>
        <fullName evidence="12">Transmembrane protein 43</fullName>
    </submittedName>
</protein>
<gene>
    <name evidence="10" type="ORF">C1SCF055_LOCUS3831</name>
</gene>
<evidence type="ECO:0000313" key="13">
    <source>
        <dbReference type="Proteomes" id="UP001152797"/>
    </source>
</evidence>
<comment type="subcellular location">
    <subcellularLocation>
        <location evidence="1">Endomembrane system</location>
        <topology evidence="1">Multi-pass membrane protein</topology>
    </subcellularLocation>
    <subcellularLocation>
        <location evidence="3">Endoplasmic reticulum membrane</location>
    </subcellularLocation>
    <subcellularLocation>
        <location evidence="2">Nucleus envelope</location>
    </subcellularLocation>
</comment>
<evidence type="ECO:0000256" key="6">
    <source>
        <dbReference type="ARBA" id="ARBA00022824"/>
    </source>
</evidence>
<dbReference type="InterPro" id="IPR035984">
    <property type="entry name" value="Acyl-CoA-binding_sf"/>
</dbReference>
<dbReference type="InterPro" id="IPR012430">
    <property type="entry name" value="TMEM43_fam"/>
</dbReference>
<proteinExistence type="inferred from homology"/>
<keyword evidence="7" id="KW-1133">Transmembrane helix</keyword>
<keyword evidence="8" id="KW-0472">Membrane</keyword>
<reference evidence="10" key="1">
    <citation type="submission" date="2022-10" db="EMBL/GenBank/DDBJ databases">
        <authorList>
            <person name="Chen Y."/>
            <person name="Dougan E. K."/>
            <person name="Chan C."/>
            <person name="Rhodes N."/>
            <person name="Thang M."/>
        </authorList>
    </citation>
    <scope>NUCLEOTIDE SEQUENCE</scope>
</reference>
<keyword evidence="13" id="KW-1185">Reference proteome</keyword>
<dbReference type="Proteomes" id="UP001152797">
    <property type="component" value="Unassembled WGS sequence"/>
</dbReference>
<accession>A0A9P1FGP4</accession>
<evidence type="ECO:0000256" key="5">
    <source>
        <dbReference type="ARBA" id="ARBA00022692"/>
    </source>
</evidence>
<dbReference type="GO" id="GO:0005789">
    <property type="term" value="C:endoplasmic reticulum membrane"/>
    <property type="evidence" value="ECO:0007669"/>
    <property type="project" value="UniProtKB-SubCell"/>
</dbReference>
<dbReference type="GO" id="GO:0071763">
    <property type="term" value="P:nuclear membrane organization"/>
    <property type="evidence" value="ECO:0007669"/>
    <property type="project" value="TreeGrafter"/>
</dbReference>
<evidence type="ECO:0000256" key="3">
    <source>
        <dbReference type="ARBA" id="ARBA00004586"/>
    </source>
</evidence>
<dbReference type="PANTHER" id="PTHR13416">
    <property type="match status" value="1"/>
</dbReference>
<dbReference type="GO" id="GO:0000062">
    <property type="term" value="F:fatty-acyl-CoA binding"/>
    <property type="evidence" value="ECO:0007669"/>
    <property type="project" value="InterPro"/>
</dbReference>